<keyword evidence="2" id="KW-1185">Reference proteome</keyword>
<sequence>MRNKVLTLFVAPRSTFCLVATVKPRTYLAASCTLFHEPCFNSQHWTEERSRNGCERRESKCPSLLQITSPRSIS</sequence>
<dbReference type="EMBL" id="JABBWG010000010">
    <property type="protein sequence ID" value="KAG1819302.1"/>
    <property type="molecule type" value="Genomic_DNA"/>
</dbReference>
<dbReference type="AlphaFoldDB" id="A0A9P7JFH9"/>
<evidence type="ECO:0000313" key="1">
    <source>
        <dbReference type="EMBL" id="KAG1819302.1"/>
    </source>
</evidence>
<protein>
    <submittedName>
        <fullName evidence="1">Uncharacterized protein</fullName>
    </submittedName>
</protein>
<proteinExistence type="predicted"/>
<comment type="caution">
    <text evidence="1">The sequence shown here is derived from an EMBL/GenBank/DDBJ whole genome shotgun (WGS) entry which is preliminary data.</text>
</comment>
<dbReference type="GeneID" id="64629315"/>
<dbReference type="Proteomes" id="UP000807769">
    <property type="component" value="Unassembled WGS sequence"/>
</dbReference>
<accession>A0A9P7JFH9</accession>
<gene>
    <name evidence="1" type="ORF">BJ212DRAFT_1345340</name>
</gene>
<name>A0A9P7JFH9_9AGAM</name>
<dbReference type="RefSeq" id="XP_041194979.1">
    <property type="nucleotide sequence ID" value="XM_041335298.1"/>
</dbReference>
<organism evidence="1 2">
    <name type="scientific">Suillus subaureus</name>
    <dbReference type="NCBI Taxonomy" id="48587"/>
    <lineage>
        <taxon>Eukaryota</taxon>
        <taxon>Fungi</taxon>
        <taxon>Dikarya</taxon>
        <taxon>Basidiomycota</taxon>
        <taxon>Agaricomycotina</taxon>
        <taxon>Agaricomycetes</taxon>
        <taxon>Agaricomycetidae</taxon>
        <taxon>Boletales</taxon>
        <taxon>Suillineae</taxon>
        <taxon>Suillaceae</taxon>
        <taxon>Suillus</taxon>
    </lineage>
</organism>
<evidence type="ECO:0000313" key="2">
    <source>
        <dbReference type="Proteomes" id="UP000807769"/>
    </source>
</evidence>
<reference evidence="1" key="1">
    <citation type="journal article" date="2020" name="New Phytol.">
        <title>Comparative genomics reveals dynamic genome evolution in host specialist ectomycorrhizal fungi.</title>
        <authorList>
            <person name="Lofgren L.A."/>
            <person name="Nguyen N.H."/>
            <person name="Vilgalys R."/>
            <person name="Ruytinx J."/>
            <person name="Liao H.L."/>
            <person name="Branco S."/>
            <person name="Kuo A."/>
            <person name="LaButti K."/>
            <person name="Lipzen A."/>
            <person name="Andreopoulos W."/>
            <person name="Pangilinan J."/>
            <person name="Riley R."/>
            <person name="Hundley H."/>
            <person name="Na H."/>
            <person name="Barry K."/>
            <person name="Grigoriev I.V."/>
            <person name="Stajich J.E."/>
            <person name="Kennedy P.G."/>
        </authorList>
    </citation>
    <scope>NUCLEOTIDE SEQUENCE</scope>
    <source>
        <strain evidence="1">MN1</strain>
    </source>
</reference>